<reference evidence="2 3" key="1">
    <citation type="submission" date="2021-05" db="EMBL/GenBank/DDBJ databases">
        <title>Comparative genomic studies on the polysaccharide-degrading batcterial strains of the Flammeovirga genus.</title>
        <authorList>
            <person name="Zewei F."/>
            <person name="Zheng Z."/>
            <person name="Yu L."/>
            <person name="Ruyue G."/>
            <person name="Yanhong M."/>
            <person name="Yuanyuan C."/>
            <person name="Jingyan G."/>
            <person name="Wenjun H."/>
        </authorList>
    </citation>
    <scope>NUCLEOTIDE SEQUENCE [LARGE SCALE GENOMIC DNA]</scope>
    <source>
        <strain evidence="2 3">NBRC:100898</strain>
    </source>
</reference>
<accession>A0AAX1NDB3</accession>
<evidence type="ECO:0000313" key="3">
    <source>
        <dbReference type="Proteomes" id="UP000678679"/>
    </source>
</evidence>
<evidence type="ECO:0000313" key="2">
    <source>
        <dbReference type="EMBL" id="QWG05509.1"/>
    </source>
</evidence>
<keyword evidence="3" id="KW-1185">Reference proteome</keyword>
<feature type="transmembrane region" description="Helical" evidence="1">
    <location>
        <begin position="142"/>
        <end position="166"/>
    </location>
</feature>
<feature type="transmembrane region" description="Helical" evidence="1">
    <location>
        <begin position="53"/>
        <end position="75"/>
    </location>
</feature>
<keyword evidence="1" id="KW-1133">Transmembrane helix</keyword>
<evidence type="ECO:0000256" key="1">
    <source>
        <dbReference type="SAM" id="Phobius"/>
    </source>
</evidence>
<gene>
    <name evidence="2" type="ORF">KMW28_24120</name>
</gene>
<evidence type="ECO:0008006" key="4">
    <source>
        <dbReference type="Google" id="ProtNLM"/>
    </source>
</evidence>
<name>A0AAX1NDB3_9BACT</name>
<feature type="transmembrane region" description="Helical" evidence="1">
    <location>
        <begin position="204"/>
        <end position="222"/>
    </location>
</feature>
<feature type="transmembrane region" description="Helical" evidence="1">
    <location>
        <begin position="87"/>
        <end position="111"/>
    </location>
</feature>
<feature type="transmembrane region" description="Helical" evidence="1">
    <location>
        <begin position="7"/>
        <end position="28"/>
    </location>
</feature>
<dbReference type="RefSeq" id="WP_169661840.1">
    <property type="nucleotide sequence ID" value="NZ_CP076133.1"/>
</dbReference>
<proteinExistence type="predicted"/>
<dbReference type="KEGG" id="fya:KMW28_24120"/>
<keyword evidence="1" id="KW-0812">Transmembrane</keyword>
<keyword evidence="1" id="KW-0472">Membrane</keyword>
<dbReference type="AlphaFoldDB" id="A0AAX1NDB3"/>
<dbReference type="EMBL" id="CP076133">
    <property type="protein sequence ID" value="QWG05509.1"/>
    <property type="molecule type" value="Genomic_DNA"/>
</dbReference>
<organism evidence="2 3">
    <name type="scientific">Flammeovirga yaeyamensis</name>
    <dbReference type="NCBI Taxonomy" id="367791"/>
    <lineage>
        <taxon>Bacteria</taxon>
        <taxon>Pseudomonadati</taxon>
        <taxon>Bacteroidota</taxon>
        <taxon>Cytophagia</taxon>
        <taxon>Cytophagales</taxon>
        <taxon>Flammeovirgaceae</taxon>
        <taxon>Flammeovirga</taxon>
    </lineage>
</organism>
<feature type="transmembrane region" description="Helical" evidence="1">
    <location>
        <begin position="173"/>
        <end position="192"/>
    </location>
</feature>
<protein>
    <recommendedName>
        <fullName evidence="4">DUF4386 domain-containing protein</fullName>
    </recommendedName>
</protein>
<sequence>MNLSSKLGGLVLIVVGLLNIFRIFPILFTEGVTLDQIPPHTLEDTIFIAQTNAYLVSHIMALLATPLFIFGITLFNKNNLNIKRDTTKYIGLFALIGLTIGQLFYSLGLIIDGFTLPTFINDFVQNKENDSMKAVIMGVHQIAMGFAGIGFFTLLLSTGIFGFVLYRIKWNRFISASMIFLGFSATIGYFIGFLDPMIGGNFEFTYGALTFMYLLYLSMGVYQMKRDNQEKVV</sequence>
<dbReference type="Proteomes" id="UP000678679">
    <property type="component" value="Chromosome 2"/>
</dbReference>